<evidence type="ECO:0000313" key="3">
    <source>
        <dbReference type="Proteomes" id="UP001232445"/>
    </source>
</evidence>
<evidence type="ECO:0000313" key="2">
    <source>
        <dbReference type="EMBL" id="MDQ0340838.1"/>
    </source>
</evidence>
<proteinExistence type="predicted"/>
<accession>A0ABU0CWP2</accession>
<dbReference type="Pfam" id="PF24696">
    <property type="entry name" value="UGSC"/>
    <property type="match status" value="1"/>
</dbReference>
<evidence type="ECO:0000259" key="1">
    <source>
        <dbReference type="Pfam" id="PF24696"/>
    </source>
</evidence>
<name>A0ABU0CWP2_9BACI</name>
<dbReference type="Proteomes" id="UP001232445">
    <property type="component" value="Unassembled WGS sequence"/>
</dbReference>
<comment type="caution">
    <text evidence="2">The sequence shown here is derived from an EMBL/GenBank/DDBJ whole genome shotgun (WGS) entry which is preliminary data.</text>
</comment>
<gene>
    <name evidence="2" type="ORF">J2S00_003678</name>
</gene>
<protein>
    <recommendedName>
        <fullName evidence="1">UGSC-like domain-containing protein</fullName>
    </recommendedName>
</protein>
<sequence length="90" mass="10167">MLVLNPKSRPKEVDQKLKPIYSLEGKRIGILNNRWKSWEVIIAEMSRQLSENHQVKSVAIYDIPLTSAASKSFLDDLALKSDFVIVGLAN</sequence>
<dbReference type="InterPro" id="IPR057767">
    <property type="entry name" value="UGSC-like_dom"/>
</dbReference>
<feature type="domain" description="UGSC-like" evidence="1">
    <location>
        <begin position="3"/>
        <end position="89"/>
    </location>
</feature>
<organism evidence="2 3">
    <name type="scientific">Caldalkalibacillus uzonensis</name>
    <dbReference type="NCBI Taxonomy" id="353224"/>
    <lineage>
        <taxon>Bacteria</taxon>
        <taxon>Bacillati</taxon>
        <taxon>Bacillota</taxon>
        <taxon>Bacilli</taxon>
        <taxon>Bacillales</taxon>
        <taxon>Bacillaceae</taxon>
        <taxon>Caldalkalibacillus</taxon>
    </lineage>
</organism>
<dbReference type="EMBL" id="JAUSUQ010000020">
    <property type="protein sequence ID" value="MDQ0340838.1"/>
    <property type="molecule type" value="Genomic_DNA"/>
</dbReference>
<keyword evidence="3" id="KW-1185">Reference proteome</keyword>
<reference evidence="2 3" key="1">
    <citation type="submission" date="2023-07" db="EMBL/GenBank/DDBJ databases">
        <title>Genomic Encyclopedia of Type Strains, Phase IV (KMG-IV): sequencing the most valuable type-strain genomes for metagenomic binning, comparative biology and taxonomic classification.</title>
        <authorList>
            <person name="Goeker M."/>
        </authorList>
    </citation>
    <scope>NUCLEOTIDE SEQUENCE [LARGE SCALE GENOMIC DNA]</scope>
    <source>
        <strain evidence="2 3">DSM 17740</strain>
    </source>
</reference>